<keyword evidence="2" id="KW-1185">Reference proteome</keyword>
<evidence type="ECO:0000313" key="2">
    <source>
        <dbReference type="Proteomes" id="UP001234297"/>
    </source>
</evidence>
<proteinExistence type="predicted"/>
<gene>
    <name evidence="1" type="ORF">MRB53_012032</name>
</gene>
<accession>A0ACC2LWG8</accession>
<name>A0ACC2LWG8_PERAE</name>
<protein>
    <submittedName>
        <fullName evidence="1">Uncharacterized protein</fullName>
    </submittedName>
</protein>
<organism evidence="1 2">
    <name type="scientific">Persea americana</name>
    <name type="common">Avocado</name>
    <dbReference type="NCBI Taxonomy" id="3435"/>
    <lineage>
        <taxon>Eukaryota</taxon>
        <taxon>Viridiplantae</taxon>
        <taxon>Streptophyta</taxon>
        <taxon>Embryophyta</taxon>
        <taxon>Tracheophyta</taxon>
        <taxon>Spermatophyta</taxon>
        <taxon>Magnoliopsida</taxon>
        <taxon>Magnoliidae</taxon>
        <taxon>Laurales</taxon>
        <taxon>Lauraceae</taxon>
        <taxon>Persea</taxon>
    </lineage>
</organism>
<dbReference type="Proteomes" id="UP001234297">
    <property type="component" value="Chromosome 3"/>
</dbReference>
<reference evidence="1 2" key="1">
    <citation type="journal article" date="2022" name="Hortic Res">
        <title>A haplotype resolved chromosomal level avocado genome allows analysis of novel avocado genes.</title>
        <authorList>
            <person name="Nath O."/>
            <person name="Fletcher S.J."/>
            <person name="Hayward A."/>
            <person name="Shaw L.M."/>
            <person name="Masouleh A.K."/>
            <person name="Furtado A."/>
            <person name="Henry R.J."/>
            <person name="Mitter N."/>
        </authorList>
    </citation>
    <scope>NUCLEOTIDE SEQUENCE [LARGE SCALE GENOMIC DNA]</scope>
    <source>
        <strain evidence="2">cv. Hass</strain>
    </source>
</reference>
<dbReference type="EMBL" id="CM056811">
    <property type="protein sequence ID" value="KAJ8637765.1"/>
    <property type="molecule type" value="Genomic_DNA"/>
</dbReference>
<evidence type="ECO:0000313" key="1">
    <source>
        <dbReference type="EMBL" id="KAJ8637765.1"/>
    </source>
</evidence>
<sequence>MEAAKQDGQIELTWTKNAAFEAEAAASILCSGHGRAFIDGNVSRGGKKPTCECFSCYGGSDCSQFSPRCPADAESGDPLFLEPYWTQEATQSAVLVAGWHRMSYDMADGSSISSELEWHIRRLHAVVGNAVAEGKFIVFGTGSTQLLNAAVHGLSLDTSSSSTPVSVVASAPYYSGYREQTTFFASTNYKWQGDSYQWMNASNPSMKFIEFVTSPNNPDGRLREAVLGGPFVKTIHDHAYYWPHYTAIPAPVDEDIMLFTMSKLTGHAGSRFGWALIKDESLYERVSRYVDLNTMGVSHDTQLRALKLLKVVLQGGGGGGEIFGYGYQVMRDRWMKLSKVLSTSKRISLQKLAPQYCTYFRKIRGPSPAYAWLRCEMEEERDCHAILKAAGIIGRSGTKFGFESRFVRLSLLKSKYDFNWLLQRITAFVAEESAKSFQDLRAESSAVVVSGWHRMSYEMTGTSLMSVELERLIRQLHSTVGNANARGKSILFGDGSSQLLNAAVHALSHNTSSPASVVAAVPYYALFKDQTLLFKSENYEWKGDACHWKNVSGSSGKFIGFVTSPNNPDGNLRRRPLLQGPSTKTIYDYAYYWPHFTAIPTMADDDIMLFSMSKLTGHAGSRLGWL</sequence>
<comment type="caution">
    <text evidence="1">The sequence shown here is derived from an EMBL/GenBank/DDBJ whole genome shotgun (WGS) entry which is preliminary data.</text>
</comment>